<accession>A0A8H7AGT0</accession>
<feature type="compositionally biased region" description="Polar residues" evidence="1">
    <location>
        <begin position="106"/>
        <end position="115"/>
    </location>
</feature>
<organism evidence="2 3">
    <name type="scientific">Endocarpon pusillum</name>
    <dbReference type="NCBI Taxonomy" id="364733"/>
    <lineage>
        <taxon>Eukaryota</taxon>
        <taxon>Fungi</taxon>
        <taxon>Dikarya</taxon>
        <taxon>Ascomycota</taxon>
        <taxon>Pezizomycotina</taxon>
        <taxon>Eurotiomycetes</taxon>
        <taxon>Chaetothyriomycetidae</taxon>
        <taxon>Verrucariales</taxon>
        <taxon>Verrucariaceae</taxon>
        <taxon>Endocarpon</taxon>
    </lineage>
</organism>
<feature type="region of interest" description="Disordered" evidence="1">
    <location>
        <begin position="353"/>
        <end position="399"/>
    </location>
</feature>
<evidence type="ECO:0000313" key="3">
    <source>
        <dbReference type="Proteomes" id="UP000606974"/>
    </source>
</evidence>
<dbReference type="AlphaFoldDB" id="A0A8H7AGT0"/>
<feature type="compositionally biased region" description="Basic and acidic residues" evidence="1">
    <location>
        <begin position="313"/>
        <end position="324"/>
    </location>
</feature>
<feature type="compositionally biased region" description="Basic and acidic residues" evidence="1">
    <location>
        <begin position="33"/>
        <end position="57"/>
    </location>
</feature>
<proteinExistence type="predicted"/>
<dbReference type="OrthoDB" id="10437570at2759"/>
<gene>
    <name evidence="2" type="ORF">GJ744_010272</name>
</gene>
<evidence type="ECO:0000256" key="1">
    <source>
        <dbReference type="SAM" id="MobiDB-lite"/>
    </source>
</evidence>
<comment type="caution">
    <text evidence="2">The sequence shown here is derived from an EMBL/GenBank/DDBJ whole genome shotgun (WGS) entry which is preliminary data.</text>
</comment>
<keyword evidence="3" id="KW-1185">Reference proteome</keyword>
<feature type="compositionally biased region" description="Low complexity" evidence="1">
    <location>
        <begin position="195"/>
        <end position="204"/>
    </location>
</feature>
<feature type="compositionally biased region" description="Low complexity" evidence="1">
    <location>
        <begin position="259"/>
        <end position="273"/>
    </location>
</feature>
<dbReference type="EMBL" id="JAACFV010000066">
    <property type="protein sequence ID" value="KAF7507602.1"/>
    <property type="molecule type" value="Genomic_DNA"/>
</dbReference>
<sequence length="399" mass="42601">MGALSCFGCFGEQKKNSSPESPKPARQVLAEVSDEKDVSSPRKVSTEHEATGKEDAKSAAPQDVSQIKEAVTASITVPSPLLDPSINLPPSVAIEGSSIKDPLLTGKTQEVQAPASSKIYDAVTSPPDPPMTQPIRSASSASSRGKAGSEGSSLKEISTEATTPPRTPVETEAESVLAVQLPAAKENSEFKTDDAPQTLAEAEPLPLPEVAPQPPNDISDLKIIEALPPSPPPSTDTKPTLHLKTTSPLPSPGVSDPNTSIITATAPSSTSISQGLTIHRVSTAPVESTTLARSKTEKRKSRLTRFLSVSSSHNKDNAEIDGKERKRQSRFRLSGAIKEIEKEELAAGLAMVKEGAGGEEKEKTSLEKKKVKEEAERERERVEGRKWREEGDNESLFCY</sequence>
<dbReference type="Proteomes" id="UP000606974">
    <property type="component" value="Unassembled WGS sequence"/>
</dbReference>
<protein>
    <submittedName>
        <fullName evidence="2">Uncharacterized protein</fullName>
    </submittedName>
</protein>
<feature type="compositionally biased region" description="Basic and acidic residues" evidence="1">
    <location>
        <begin position="356"/>
        <end position="390"/>
    </location>
</feature>
<name>A0A8H7AGT0_9EURO</name>
<feature type="region of interest" description="Disordered" evidence="1">
    <location>
        <begin position="11"/>
        <end position="65"/>
    </location>
</feature>
<evidence type="ECO:0000313" key="2">
    <source>
        <dbReference type="EMBL" id="KAF7507602.1"/>
    </source>
</evidence>
<feature type="compositionally biased region" description="Pro residues" evidence="1">
    <location>
        <begin position="205"/>
        <end position="215"/>
    </location>
</feature>
<feature type="region of interest" description="Disordered" evidence="1">
    <location>
        <begin position="103"/>
        <end position="328"/>
    </location>
</feature>
<feature type="compositionally biased region" description="Polar residues" evidence="1">
    <location>
        <begin position="155"/>
        <end position="164"/>
    </location>
</feature>
<feature type="compositionally biased region" description="Polar residues" evidence="1">
    <location>
        <begin position="235"/>
        <end position="248"/>
    </location>
</feature>
<feature type="compositionally biased region" description="Low complexity" evidence="1">
    <location>
        <begin position="137"/>
        <end position="152"/>
    </location>
</feature>
<reference evidence="2" key="1">
    <citation type="submission" date="2020-02" db="EMBL/GenBank/DDBJ databases">
        <authorList>
            <person name="Palmer J.M."/>
        </authorList>
    </citation>
    <scope>NUCLEOTIDE SEQUENCE</scope>
    <source>
        <strain evidence="2">EPUS1.4</strain>
        <tissue evidence="2">Thallus</tissue>
    </source>
</reference>